<dbReference type="SUPFAM" id="SSF63965">
    <property type="entry name" value="Precorrin-8X methylmutase CbiC/CobH"/>
    <property type="match status" value="1"/>
</dbReference>
<dbReference type="UniPathway" id="UPA00148"/>
<evidence type="ECO:0000256" key="4">
    <source>
        <dbReference type="ARBA" id="ARBA00023235"/>
    </source>
</evidence>
<organism evidence="6 7">
    <name type="scientific">Aminivibrio pyruvatiphilus</name>
    <dbReference type="NCBI Taxonomy" id="1005740"/>
    <lineage>
        <taxon>Bacteria</taxon>
        <taxon>Thermotogati</taxon>
        <taxon>Synergistota</taxon>
        <taxon>Synergistia</taxon>
        <taxon>Synergistales</taxon>
        <taxon>Aminobacteriaceae</taxon>
        <taxon>Aminivibrio</taxon>
    </lineage>
</organism>
<gene>
    <name evidence="6" type="ORF">C8D99_10119</name>
</gene>
<dbReference type="AlphaFoldDB" id="A0A4R8MH45"/>
<dbReference type="Proteomes" id="UP000295066">
    <property type="component" value="Unassembled WGS sequence"/>
</dbReference>
<dbReference type="GO" id="GO:0016993">
    <property type="term" value="F:precorrin-8X methylmutase activity"/>
    <property type="evidence" value="ECO:0007669"/>
    <property type="project" value="InterPro"/>
</dbReference>
<evidence type="ECO:0000256" key="3">
    <source>
        <dbReference type="ARBA" id="ARBA00022573"/>
    </source>
</evidence>
<dbReference type="EMBL" id="SORI01000001">
    <property type="protein sequence ID" value="TDY64874.1"/>
    <property type="molecule type" value="Genomic_DNA"/>
</dbReference>
<sequence>MDERETPDRFLSPGEIEKKSFRILEGLLGEYAGSPGEREVVLRIAHATTEVEWAKTFRFSPGAVESGVEALRRGAPVITDVEMVRAGIRRSALERTGSPVLCFLNDTDVAEDAKRAAATRARAAMRKALPLLDGSIVAIGNAPTALFEVCDLVKKGLCRPALVVGIPVGFVGAAESHDETAALACPWITAPGPRGGSPVAAAIVNALIRLAEKE</sequence>
<name>A0A4R8MH45_9BACT</name>
<accession>A0A4R8MH45</accession>
<comment type="caution">
    <text evidence="6">The sequence shown here is derived from an EMBL/GenBank/DDBJ whole genome shotgun (WGS) entry which is preliminary data.</text>
</comment>
<dbReference type="Gene3D" id="3.40.50.10230">
    <property type="entry name" value="Cobalamin biosynthesis CobH/CbiC, precorrin-8X methylmutase"/>
    <property type="match status" value="1"/>
</dbReference>
<evidence type="ECO:0000259" key="5">
    <source>
        <dbReference type="Pfam" id="PF02570"/>
    </source>
</evidence>
<evidence type="ECO:0000313" key="7">
    <source>
        <dbReference type="Proteomes" id="UP000295066"/>
    </source>
</evidence>
<dbReference type="PANTHER" id="PTHR43588">
    <property type="entry name" value="COBALT-PRECORRIN-8 METHYLMUTASE"/>
    <property type="match status" value="1"/>
</dbReference>
<proteinExistence type="inferred from homology"/>
<keyword evidence="3" id="KW-0169">Cobalamin biosynthesis</keyword>
<dbReference type="GO" id="GO:0009236">
    <property type="term" value="P:cobalamin biosynthetic process"/>
    <property type="evidence" value="ECO:0007669"/>
    <property type="project" value="UniProtKB-UniPathway"/>
</dbReference>
<feature type="domain" description="Cobalamin biosynthesis precorrin-8X methylmutase CobH/CbiC" evidence="5">
    <location>
        <begin position="15"/>
        <end position="209"/>
    </location>
</feature>
<dbReference type="RefSeq" id="WP_133955100.1">
    <property type="nucleotide sequence ID" value="NZ_SORI01000001.1"/>
</dbReference>
<dbReference type="InterPro" id="IPR003722">
    <property type="entry name" value="Cbl_synth_CobH/CbiC"/>
</dbReference>
<evidence type="ECO:0000313" key="6">
    <source>
        <dbReference type="EMBL" id="TDY64874.1"/>
    </source>
</evidence>
<evidence type="ECO:0000256" key="1">
    <source>
        <dbReference type="ARBA" id="ARBA00004953"/>
    </source>
</evidence>
<comment type="similarity">
    <text evidence="2">Belongs to the CobH/CbiC family.</text>
</comment>
<evidence type="ECO:0000256" key="2">
    <source>
        <dbReference type="ARBA" id="ARBA00009774"/>
    </source>
</evidence>
<protein>
    <submittedName>
        <fullName evidence="6">Precorrin-8X methylmutase</fullName>
    </submittedName>
</protein>
<dbReference type="PANTHER" id="PTHR43588:SF1">
    <property type="entry name" value="COBALT-PRECORRIN-8 METHYLMUTASE"/>
    <property type="match status" value="1"/>
</dbReference>
<comment type="pathway">
    <text evidence="1">Cofactor biosynthesis; adenosylcobalamin biosynthesis.</text>
</comment>
<keyword evidence="7" id="KW-1185">Reference proteome</keyword>
<keyword evidence="4" id="KW-0413">Isomerase</keyword>
<dbReference type="OrthoDB" id="9780708at2"/>
<dbReference type="Pfam" id="PF02570">
    <property type="entry name" value="CbiC"/>
    <property type="match status" value="1"/>
</dbReference>
<dbReference type="InterPro" id="IPR036588">
    <property type="entry name" value="CobH/CbiC_sf"/>
</dbReference>
<reference evidence="6 7" key="1">
    <citation type="submission" date="2019-03" db="EMBL/GenBank/DDBJ databases">
        <title>Genomic Encyclopedia of Type Strains, Phase IV (KMG-IV): sequencing the most valuable type-strain genomes for metagenomic binning, comparative biology and taxonomic classification.</title>
        <authorList>
            <person name="Goeker M."/>
        </authorList>
    </citation>
    <scope>NUCLEOTIDE SEQUENCE [LARGE SCALE GENOMIC DNA]</scope>
    <source>
        <strain evidence="6 7">DSM 25964</strain>
    </source>
</reference>